<feature type="region of interest" description="Disordered" evidence="1">
    <location>
        <begin position="165"/>
        <end position="264"/>
    </location>
</feature>
<dbReference type="STRING" id="1037660.A0A066WD01"/>
<sequence>MLSFSTWHELHFKDVSKRQWFADQIRAMQASAGSMIAPATLVHASALGDFPIADRSARQAGPCAYSQHQQASSSDVTLDVLDDPDADPLAPYPGETDEEWQMRHGFAYLTPGAVKVFDASRKFREERDAEAAAADEGGEVEEQELDYGDEAAAAWEDEDEILNSTPRTRQGQGQGQEPLGAQNASQDAGNTAIHRMSKPGQGTGTRAKKRQRRQAAIEKRLAGNGLSSSSAVQHHAQERSEAVREPLTATTWPTASDLRDRRPADFRVKTENGEIDELAALRARALSAKRAKR</sequence>
<dbReference type="AlphaFoldDB" id="A0A066WD01"/>
<evidence type="ECO:0000256" key="1">
    <source>
        <dbReference type="SAM" id="MobiDB-lite"/>
    </source>
</evidence>
<organism evidence="2 3">
    <name type="scientific">Tilletiaria anomala (strain ATCC 24038 / CBS 436.72 / UBC 951)</name>
    <dbReference type="NCBI Taxonomy" id="1037660"/>
    <lineage>
        <taxon>Eukaryota</taxon>
        <taxon>Fungi</taxon>
        <taxon>Dikarya</taxon>
        <taxon>Basidiomycota</taxon>
        <taxon>Ustilaginomycotina</taxon>
        <taxon>Exobasidiomycetes</taxon>
        <taxon>Georgefischeriales</taxon>
        <taxon>Tilletiariaceae</taxon>
        <taxon>Tilletiaria</taxon>
    </lineage>
</organism>
<proteinExistence type="predicted"/>
<dbReference type="GeneID" id="25264066"/>
<feature type="region of interest" description="Disordered" evidence="1">
    <location>
        <begin position="67"/>
        <end position="96"/>
    </location>
</feature>
<keyword evidence="3" id="KW-1185">Reference proteome</keyword>
<evidence type="ECO:0000313" key="2">
    <source>
        <dbReference type="EMBL" id="KDN50393.1"/>
    </source>
</evidence>
<dbReference type="HOGENOM" id="CLU_950561_0_0_1"/>
<dbReference type="OrthoDB" id="3361479at2759"/>
<comment type="caution">
    <text evidence="2">The sequence shown here is derived from an EMBL/GenBank/DDBJ whole genome shotgun (WGS) entry which is preliminary data.</text>
</comment>
<protein>
    <submittedName>
        <fullName evidence="2">Uncharacterized protein</fullName>
    </submittedName>
</protein>
<accession>A0A066WD01</accession>
<name>A0A066WD01_TILAU</name>
<dbReference type="InParanoid" id="A0A066WD01"/>
<gene>
    <name evidence="2" type="ORF">K437DRAFT_255100</name>
</gene>
<feature type="compositionally biased region" description="Basic and acidic residues" evidence="1">
    <location>
        <begin position="235"/>
        <end position="244"/>
    </location>
</feature>
<dbReference type="Proteomes" id="UP000027361">
    <property type="component" value="Unassembled WGS sequence"/>
</dbReference>
<dbReference type="EMBL" id="JMSN01000019">
    <property type="protein sequence ID" value="KDN50393.1"/>
    <property type="molecule type" value="Genomic_DNA"/>
</dbReference>
<evidence type="ECO:0000313" key="3">
    <source>
        <dbReference type="Proteomes" id="UP000027361"/>
    </source>
</evidence>
<dbReference type="RefSeq" id="XP_013244518.1">
    <property type="nucleotide sequence ID" value="XM_013389064.1"/>
</dbReference>
<reference evidence="2 3" key="1">
    <citation type="submission" date="2014-05" db="EMBL/GenBank/DDBJ databases">
        <title>Draft genome sequence of a rare smut relative, Tilletiaria anomala UBC 951.</title>
        <authorList>
            <consortium name="DOE Joint Genome Institute"/>
            <person name="Toome M."/>
            <person name="Kuo A."/>
            <person name="Henrissat B."/>
            <person name="Lipzen A."/>
            <person name="Tritt A."/>
            <person name="Yoshinaga Y."/>
            <person name="Zane M."/>
            <person name="Barry K."/>
            <person name="Grigoriev I.V."/>
            <person name="Spatafora J.W."/>
            <person name="Aimea M.C."/>
        </authorList>
    </citation>
    <scope>NUCLEOTIDE SEQUENCE [LARGE SCALE GENOMIC DNA]</scope>
    <source>
        <strain evidence="2 3">UBC 951</strain>
    </source>
</reference>